<dbReference type="SMR" id="Q54BP5"/>
<proteinExistence type="predicted"/>
<dbReference type="PANTHER" id="PTHR13947">
    <property type="entry name" value="GNAT FAMILY N-ACETYLTRANSFERASE"/>
    <property type="match status" value="1"/>
</dbReference>
<evidence type="ECO:0000256" key="1">
    <source>
        <dbReference type="ARBA" id="ARBA00022679"/>
    </source>
</evidence>
<evidence type="ECO:0000259" key="2">
    <source>
        <dbReference type="PROSITE" id="PS51186"/>
    </source>
</evidence>
<gene>
    <name evidence="3" type="ORF">DDB_G0293514</name>
</gene>
<keyword evidence="4" id="KW-1185">Reference proteome</keyword>
<dbReference type="VEuPathDB" id="AmoebaDB:DDB_G0293514"/>
<dbReference type="Proteomes" id="UP000002195">
    <property type="component" value="Unassembled WGS sequence"/>
</dbReference>
<dbReference type="PhylomeDB" id="Q54BP5"/>
<dbReference type="SUPFAM" id="SSF55729">
    <property type="entry name" value="Acyl-CoA N-acyltransferases (Nat)"/>
    <property type="match status" value="1"/>
</dbReference>
<dbReference type="eggNOG" id="ENOG502S4C3">
    <property type="taxonomic scope" value="Eukaryota"/>
</dbReference>
<dbReference type="Gene3D" id="3.40.630.30">
    <property type="match status" value="1"/>
</dbReference>
<comment type="caution">
    <text evidence="3">The sequence shown here is derived from an EMBL/GenBank/DDBJ whole genome shotgun (WGS) entry which is preliminary data.</text>
</comment>
<dbReference type="KEGG" id="ddi:DDB_G0293514"/>
<dbReference type="InterPro" id="IPR050769">
    <property type="entry name" value="NAT_camello-type"/>
</dbReference>
<sequence>MQEKLPFILRDPIPGDMGMVVYQNAVFYSKEFGWDSRFEALVAKVVSEYITNFDEKYEKCWIAEKDGKMVGSIFVVKQDENTAKLRMLYVDSSARCLGIANKLVDESIKFSESVGYKRIILWTNSILVDAARIYIKFGFKLENEEKHTMFGPELTGQTYSKDL</sequence>
<feature type="domain" description="N-acetyltransferase" evidence="2">
    <location>
        <begin position="7"/>
        <end position="163"/>
    </location>
</feature>
<dbReference type="dictyBase" id="DDB_G0293514"/>
<reference evidence="3 4" key="1">
    <citation type="journal article" date="2005" name="Nature">
        <title>The genome of the social amoeba Dictyostelium discoideum.</title>
        <authorList>
            <consortium name="The Dictyostelium discoideum Sequencing Consortium"/>
            <person name="Eichinger L."/>
            <person name="Pachebat J.A."/>
            <person name="Glockner G."/>
            <person name="Rajandream M.A."/>
            <person name="Sucgang R."/>
            <person name="Berriman M."/>
            <person name="Song J."/>
            <person name="Olsen R."/>
            <person name="Szafranski K."/>
            <person name="Xu Q."/>
            <person name="Tunggal B."/>
            <person name="Kummerfeld S."/>
            <person name="Madera M."/>
            <person name="Konfortov B.A."/>
            <person name="Rivero F."/>
            <person name="Bankier A.T."/>
            <person name="Lehmann R."/>
            <person name="Hamlin N."/>
            <person name="Davies R."/>
            <person name="Gaudet P."/>
            <person name="Fey P."/>
            <person name="Pilcher K."/>
            <person name="Chen G."/>
            <person name="Saunders D."/>
            <person name="Sodergren E."/>
            <person name="Davis P."/>
            <person name="Kerhornou A."/>
            <person name="Nie X."/>
            <person name="Hall N."/>
            <person name="Anjard C."/>
            <person name="Hemphill L."/>
            <person name="Bason N."/>
            <person name="Farbrother P."/>
            <person name="Desany B."/>
            <person name="Just E."/>
            <person name="Morio T."/>
            <person name="Rost R."/>
            <person name="Churcher C."/>
            <person name="Cooper J."/>
            <person name="Haydock S."/>
            <person name="van Driessche N."/>
            <person name="Cronin A."/>
            <person name="Goodhead I."/>
            <person name="Muzny D."/>
            <person name="Mourier T."/>
            <person name="Pain A."/>
            <person name="Lu M."/>
            <person name="Harper D."/>
            <person name="Lindsay R."/>
            <person name="Hauser H."/>
            <person name="James K."/>
            <person name="Quiles M."/>
            <person name="Madan Babu M."/>
            <person name="Saito T."/>
            <person name="Buchrieser C."/>
            <person name="Wardroper A."/>
            <person name="Felder M."/>
            <person name="Thangavelu M."/>
            <person name="Johnson D."/>
            <person name="Knights A."/>
            <person name="Loulseged H."/>
            <person name="Mungall K."/>
            <person name="Oliver K."/>
            <person name="Price C."/>
            <person name="Quail M.A."/>
            <person name="Urushihara H."/>
            <person name="Hernandez J."/>
            <person name="Rabbinowitsch E."/>
            <person name="Steffen D."/>
            <person name="Sanders M."/>
            <person name="Ma J."/>
            <person name="Kohara Y."/>
            <person name="Sharp S."/>
            <person name="Simmonds M."/>
            <person name="Spiegler S."/>
            <person name="Tivey A."/>
            <person name="Sugano S."/>
            <person name="White B."/>
            <person name="Walker D."/>
            <person name="Woodward J."/>
            <person name="Winckler T."/>
            <person name="Tanaka Y."/>
            <person name="Shaulsky G."/>
            <person name="Schleicher M."/>
            <person name="Weinstock G."/>
            <person name="Rosenthal A."/>
            <person name="Cox E.C."/>
            <person name="Chisholm R.L."/>
            <person name="Gibbs R."/>
            <person name="Loomis W.F."/>
            <person name="Platzer M."/>
            <person name="Kay R.R."/>
            <person name="Williams J."/>
            <person name="Dear P.H."/>
            <person name="Noegel A.A."/>
            <person name="Barrell B."/>
            <person name="Kuspa A."/>
        </authorList>
    </citation>
    <scope>NUCLEOTIDE SEQUENCE [LARGE SCALE GENOMIC DNA]</scope>
    <source>
        <strain evidence="3 4">AX4</strain>
    </source>
</reference>
<dbReference type="PaxDb" id="44689-DDB0191984"/>
<evidence type="ECO:0000313" key="3">
    <source>
        <dbReference type="EMBL" id="EAL60692.1"/>
    </source>
</evidence>
<dbReference type="AlphaFoldDB" id="Q54BP5"/>
<dbReference type="STRING" id="44689.Q54BP5"/>
<dbReference type="RefSeq" id="XP_629107.1">
    <property type="nucleotide sequence ID" value="XM_629105.1"/>
</dbReference>
<evidence type="ECO:0000313" key="4">
    <source>
        <dbReference type="Proteomes" id="UP000002195"/>
    </source>
</evidence>
<dbReference type="Pfam" id="PF00583">
    <property type="entry name" value="Acetyltransf_1"/>
    <property type="match status" value="1"/>
</dbReference>
<dbReference type="InterPro" id="IPR016181">
    <property type="entry name" value="Acyl_CoA_acyltransferase"/>
</dbReference>
<keyword evidence="1" id="KW-0808">Transferase</keyword>
<protein>
    <recommendedName>
        <fullName evidence="2">N-acetyltransferase domain-containing protein</fullName>
    </recommendedName>
</protein>
<accession>Q54BP5</accession>
<dbReference type="InParanoid" id="Q54BP5"/>
<dbReference type="PANTHER" id="PTHR13947:SF37">
    <property type="entry name" value="LD18367P"/>
    <property type="match status" value="1"/>
</dbReference>
<dbReference type="FunCoup" id="Q54BP5">
    <property type="interactions" value="2"/>
</dbReference>
<dbReference type="OMA" id="YEHIDLW"/>
<dbReference type="GeneID" id="8629266"/>
<dbReference type="PROSITE" id="PS51186">
    <property type="entry name" value="GNAT"/>
    <property type="match status" value="1"/>
</dbReference>
<dbReference type="CDD" id="cd04301">
    <property type="entry name" value="NAT_SF"/>
    <property type="match status" value="1"/>
</dbReference>
<name>Q54BP5_DICDI</name>
<dbReference type="InterPro" id="IPR000182">
    <property type="entry name" value="GNAT_dom"/>
</dbReference>
<dbReference type="HOGENOM" id="CLU_105924_1_0_1"/>
<dbReference type="Reactome" id="R-DDI-8963693">
    <property type="pathway name" value="Aspartate and asparagine metabolism"/>
</dbReference>
<dbReference type="GO" id="GO:0008080">
    <property type="term" value="F:N-acetyltransferase activity"/>
    <property type="evidence" value="ECO:0000318"/>
    <property type="project" value="GO_Central"/>
</dbReference>
<dbReference type="EMBL" id="AAFI02000217">
    <property type="protein sequence ID" value="EAL60692.1"/>
    <property type="molecule type" value="Genomic_DNA"/>
</dbReference>
<organism evidence="3 4">
    <name type="scientific">Dictyostelium discoideum</name>
    <name type="common">Social amoeba</name>
    <dbReference type="NCBI Taxonomy" id="44689"/>
    <lineage>
        <taxon>Eukaryota</taxon>
        <taxon>Amoebozoa</taxon>
        <taxon>Evosea</taxon>
        <taxon>Eumycetozoa</taxon>
        <taxon>Dictyostelia</taxon>
        <taxon>Dictyosteliales</taxon>
        <taxon>Dictyosteliaceae</taxon>
        <taxon>Dictyostelium</taxon>
    </lineage>
</organism>